<dbReference type="AlphaFoldDB" id="A0A127V7P1"/>
<proteinExistence type="predicted"/>
<evidence type="ECO:0000313" key="2">
    <source>
        <dbReference type="Proteomes" id="UP000071561"/>
    </source>
</evidence>
<dbReference type="OrthoDB" id="740449at2"/>
<evidence type="ECO:0000313" key="1">
    <source>
        <dbReference type="EMBL" id="AMP97402.1"/>
    </source>
</evidence>
<dbReference type="PATRIC" id="fig|188932.3.peg.454"/>
<dbReference type="EMBL" id="CP014504">
    <property type="protein sequence ID" value="AMP97402.1"/>
    <property type="molecule type" value="Genomic_DNA"/>
</dbReference>
<gene>
    <name evidence="1" type="ORF">AY601_0446</name>
</gene>
<dbReference type="Proteomes" id="UP000071561">
    <property type="component" value="Chromosome"/>
</dbReference>
<dbReference type="KEGG" id="pcm:AY601_0446"/>
<name>A0A127V7P1_9SPHI</name>
<accession>A0A127V7P1</accession>
<dbReference type="RefSeq" id="WP_068395790.1">
    <property type="nucleotide sequence ID" value="NZ_CP014504.1"/>
</dbReference>
<organism evidence="1 2">
    <name type="scientific">Pedobacter cryoconitis</name>
    <dbReference type="NCBI Taxonomy" id="188932"/>
    <lineage>
        <taxon>Bacteria</taxon>
        <taxon>Pseudomonadati</taxon>
        <taxon>Bacteroidota</taxon>
        <taxon>Sphingobacteriia</taxon>
        <taxon>Sphingobacteriales</taxon>
        <taxon>Sphingobacteriaceae</taxon>
        <taxon>Pedobacter</taxon>
    </lineage>
</organism>
<protein>
    <submittedName>
        <fullName evidence="1">Uncharacterized protein</fullName>
    </submittedName>
</protein>
<keyword evidence="2" id="KW-1185">Reference proteome</keyword>
<reference evidence="1 2" key="1">
    <citation type="submission" date="2016-03" db="EMBL/GenBank/DDBJ databases">
        <title>Complete genome sequence of Pedobacter cryoconitis PAMC 27485.</title>
        <authorList>
            <person name="Lee J."/>
            <person name="Kim O.-S."/>
        </authorList>
    </citation>
    <scope>NUCLEOTIDE SEQUENCE [LARGE SCALE GENOMIC DNA]</scope>
    <source>
        <strain evidence="1 2">PAMC 27485</strain>
    </source>
</reference>
<sequence>MDKNLAKFKKNNSSVNVVKETEHLNIENLWADSTFMCRFSNNEDFSSLANVFLPAELAALYHSDTKTIEFIYAPIDKDHKLISRKFNFYYKGIEFTAEFKEPSEALVLLATAFREVGLGSSTNYRNLVKFRDFYKKDTMPNFVKNYFGEKVPIVFSISGDFDALELDFVSFSKNLNFYLDFYDRKSPWILIYEQDREAETYNLPCYSNGDEFPSILNTREIDPVLVDLFGVAKMTSNSRLKFLFYFQVLEYCSYYHLTEEFKKKLTNIIKRPDLLVNSSYYGKLITEEFKDNFKMNDDSVKLEKLIVEYVVFDDIKMEIQDNAEYFKKDIVFDGGFVIGGLISNIEELNSPPKQILKTIKTNIEKIRNVLVHIRESRENKIILPTKRNTNLLLPYLHLVKRIAEKVAIQYE</sequence>